<evidence type="ECO:0000256" key="5">
    <source>
        <dbReference type="ARBA" id="ARBA00022679"/>
    </source>
</evidence>
<dbReference type="InterPro" id="IPR004007">
    <property type="entry name" value="DhaL_dom"/>
</dbReference>
<dbReference type="Pfam" id="PF02734">
    <property type="entry name" value="Dak2"/>
    <property type="match status" value="1"/>
</dbReference>
<dbReference type="InterPro" id="IPR050861">
    <property type="entry name" value="Dihydroxyacetone_Kinase"/>
</dbReference>
<keyword evidence="9" id="KW-0170">Cobalt</keyword>
<dbReference type="PANTHER" id="PTHR28629:SF4">
    <property type="entry name" value="TRIOKINASE_FMN CYCLASE"/>
    <property type="match status" value="1"/>
</dbReference>
<evidence type="ECO:0000256" key="11">
    <source>
        <dbReference type="ARBA" id="ARBA00045490"/>
    </source>
</evidence>
<dbReference type="EC" id="4.6.1.15" evidence="3"/>
<dbReference type="InterPro" id="IPR004006">
    <property type="entry name" value="DhaK_dom"/>
</dbReference>
<dbReference type="Gene3D" id="3.40.50.10440">
    <property type="entry name" value="Dihydroxyacetone kinase, domain 1"/>
    <property type="match status" value="1"/>
</dbReference>
<evidence type="ECO:0000256" key="3">
    <source>
        <dbReference type="ARBA" id="ARBA00012578"/>
    </source>
</evidence>
<dbReference type="SUPFAM" id="SSF101473">
    <property type="entry name" value="DhaL-like"/>
    <property type="match status" value="1"/>
</dbReference>
<evidence type="ECO:0000259" key="17">
    <source>
        <dbReference type="PROSITE" id="PS51481"/>
    </source>
</evidence>
<accession>A0ABM1M0C4</accession>
<proteinExistence type="predicted"/>
<evidence type="ECO:0000313" key="18">
    <source>
        <dbReference type="Proteomes" id="UP000695000"/>
    </source>
</evidence>
<keyword evidence="18" id="KW-1185">Reference proteome</keyword>
<evidence type="ECO:0000313" key="19">
    <source>
        <dbReference type="RefSeq" id="XP_017768024.1"/>
    </source>
</evidence>
<keyword evidence="5" id="KW-0808">Transferase</keyword>
<evidence type="ECO:0000256" key="2">
    <source>
        <dbReference type="ARBA" id="ARBA00012110"/>
    </source>
</evidence>
<keyword evidence="7" id="KW-0418">Kinase</keyword>
<evidence type="ECO:0000259" key="16">
    <source>
        <dbReference type="PROSITE" id="PS51480"/>
    </source>
</evidence>
<evidence type="ECO:0000256" key="4">
    <source>
        <dbReference type="ARBA" id="ARBA00018932"/>
    </source>
</evidence>
<dbReference type="EC" id="2.7.1.29" evidence="1"/>
<feature type="domain" description="DhaL" evidence="16">
    <location>
        <begin position="389"/>
        <end position="584"/>
    </location>
</feature>
<dbReference type="Proteomes" id="UP000695000">
    <property type="component" value="Unplaced"/>
</dbReference>
<evidence type="ECO:0000256" key="1">
    <source>
        <dbReference type="ARBA" id="ARBA00012107"/>
    </source>
</evidence>
<evidence type="ECO:0000256" key="9">
    <source>
        <dbReference type="ARBA" id="ARBA00023285"/>
    </source>
</evidence>
<evidence type="ECO:0000256" key="10">
    <source>
        <dbReference type="ARBA" id="ARBA00032426"/>
    </source>
</evidence>
<protein>
    <recommendedName>
        <fullName evidence="4">Triokinase/FMN cyclase</fullName>
        <ecNumber evidence="2">2.7.1.28</ecNumber>
        <ecNumber evidence="1">2.7.1.29</ecNumber>
        <ecNumber evidence="3">4.6.1.15</ecNumber>
    </recommendedName>
    <alternativeName>
        <fullName evidence="10">Bifunctional ATP-dependent dihydroxyacetone kinase/FAD-AMP lyase (cyclizing)</fullName>
    </alternativeName>
</protein>
<dbReference type="Pfam" id="PF02733">
    <property type="entry name" value="Dak1"/>
    <property type="match status" value="1"/>
</dbReference>
<dbReference type="SUPFAM" id="SSF82549">
    <property type="entry name" value="DAK1/DegV-like"/>
    <property type="match status" value="1"/>
</dbReference>
<evidence type="ECO:0000256" key="14">
    <source>
        <dbReference type="ARBA" id="ARBA00048526"/>
    </source>
</evidence>
<dbReference type="GeneID" id="108556416"/>
<dbReference type="InterPro" id="IPR036117">
    <property type="entry name" value="DhaL_dom_sf"/>
</dbReference>
<gene>
    <name evidence="19" type="primary">LOC108556416</name>
</gene>
<keyword evidence="8" id="KW-0067">ATP-binding</keyword>
<evidence type="ECO:0000256" key="13">
    <source>
        <dbReference type="ARBA" id="ARBA00047974"/>
    </source>
</evidence>
<evidence type="ECO:0000256" key="12">
    <source>
        <dbReference type="ARBA" id="ARBA00046681"/>
    </source>
</evidence>
<feature type="domain" description="DhaK" evidence="17">
    <location>
        <begin position="22"/>
        <end position="351"/>
    </location>
</feature>
<comment type="subunit">
    <text evidence="12">Homodimer. Interacts with IFIH1 (via the CARD domains), the interaction is inhibited by viral infection.</text>
</comment>
<name>A0ABM1M0C4_NICVS</name>
<comment type="function">
    <text evidence="11">Catalyzes both the phosphorylation of dihydroxyacetone and of glyceraldehyde, and the splitting of ribonucleoside diphosphate-X compounds among which FAD is the best substrate. Represses IFIH1-mediated cellular antiviral response.</text>
</comment>
<dbReference type="Gene3D" id="1.25.40.340">
    <property type="match status" value="1"/>
</dbReference>
<dbReference type="SMART" id="SM01120">
    <property type="entry name" value="Dak2"/>
    <property type="match status" value="1"/>
</dbReference>
<sequence>MNASQSILHQHCIAKADRLLNDASAAPNESLQGFTLLNPHLALLDIGNTIIRRDYAEIEQVKLLSGGCSGHEPLYSGFVGNGFLTAAVHGELFSAPSAYHIYNIVKELAYQQDTGILIIIQNNSGDTLNFGLAAEKALNEGIKVKLLIVSDDCSGCELISNSKTSDQPQGLSGVILVQKIAAAMAEEKENSYLEIYKYCDELQRDLATVMVTMRASTAPDEDECVCVKNTKNYEVEFGGGLHGEGGFKTMVMTTTKAIVAEMLNELRKKVVLDDASDYVLMMNNMCVSKLEETVFLAEVVKSFLNNNVRILRIYNGCFMSSMNMKALSLTILKCDELRLKYLDYPTDAAEWRVGRFVGMLETPIKPRVRVLRNPRLVNKGPKLIPRESNVLLLVLQFACDALISCERQLNIIDGECGDGDTGTRIKVVCEDILDGLRLKQIDLENVYVFFKTLSRIAERIGASLGAIYAILFEAAANTVGELETGSPMESPIWISCLSNAVSKLKSHTKTVDATNNMLVPLVACLMTIEETLEQQEEPANRLLEAFGLGVAAAEEAAQRTRLINRKFPDSGAHAVGIWMRACFEGVKLRCEY</sequence>
<comment type="catalytic activity">
    <reaction evidence="13">
        <text>D-glyceraldehyde + ATP = D-glyceraldehyde 3-phosphate + ADP + H(+)</text>
        <dbReference type="Rhea" id="RHEA:13941"/>
        <dbReference type="ChEBI" id="CHEBI:15378"/>
        <dbReference type="ChEBI" id="CHEBI:17378"/>
        <dbReference type="ChEBI" id="CHEBI:30616"/>
        <dbReference type="ChEBI" id="CHEBI:59776"/>
        <dbReference type="ChEBI" id="CHEBI:456216"/>
        <dbReference type="EC" id="2.7.1.28"/>
    </reaction>
</comment>
<dbReference type="PROSITE" id="PS51480">
    <property type="entry name" value="DHAL"/>
    <property type="match status" value="1"/>
</dbReference>
<dbReference type="Gene3D" id="3.30.1180.20">
    <property type="entry name" value="Dihydroxyacetone kinase, domain 2"/>
    <property type="match status" value="1"/>
</dbReference>
<evidence type="ECO:0000256" key="7">
    <source>
        <dbReference type="ARBA" id="ARBA00022777"/>
    </source>
</evidence>
<reference evidence="19" key="1">
    <citation type="submission" date="2025-08" db="UniProtKB">
        <authorList>
            <consortium name="RefSeq"/>
        </authorList>
    </citation>
    <scope>IDENTIFICATION</scope>
    <source>
        <tissue evidence="19">Whole Larva</tissue>
    </source>
</reference>
<comment type="catalytic activity">
    <reaction evidence="14">
        <text>FAD = riboflavin cyclic-4',5'-phosphate + AMP + H(+)</text>
        <dbReference type="Rhea" id="RHEA:13729"/>
        <dbReference type="ChEBI" id="CHEBI:15378"/>
        <dbReference type="ChEBI" id="CHEBI:57692"/>
        <dbReference type="ChEBI" id="CHEBI:76202"/>
        <dbReference type="ChEBI" id="CHEBI:456215"/>
        <dbReference type="EC" id="4.6.1.15"/>
    </reaction>
</comment>
<organism evidence="18 19">
    <name type="scientific">Nicrophorus vespilloides</name>
    <name type="common">Boreal carrion beetle</name>
    <dbReference type="NCBI Taxonomy" id="110193"/>
    <lineage>
        <taxon>Eukaryota</taxon>
        <taxon>Metazoa</taxon>
        <taxon>Ecdysozoa</taxon>
        <taxon>Arthropoda</taxon>
        <taxon>Hexapoda</taxon>
        <taxon>Insecta</taxon>
        <taxon>Pterygota</taxon>
        <taxon>Neoptera</taxon>
        <taxon>Endopterygota</taxon>
        <taxon>Coleoptera</taxon>
        <taxon>Polyphaga</taxon>
        <taxon>Staphyliniformia</taxon>
        <taxon>Silphidae</taxon>
        <taxon>Nicrophorinae</taxon>
        <taxon>Nicrophorus</taxon>
    </lineage>
</organism>
<dbReference type="PROSITE" id="PS51481">
    <property type="entry name" value="DHAK"/>
    <property type="match status" value="1"/>
</dbReference>
<keyword evidence="6" id="KW-0547">Nucleotide-binding</keyword>
<evidence type="ECO:0000256" key="15">
    <source>
        <dbReference type="ARBA" id="ARBA00048898"/>
    </source>
</evidence>
<dbReference type="RefSeq" id="XP_017768024.1">
    <property type="nucleotide sequence ID" value="XM_017912535.1"/>
</dbReference>
<evidence type="ECO:0000256" key="6">
    <source>
        <dbReference type="ARBA" id="ARBA00022741"/>
    </source>
</evidence>
<dbReference type="EC" id="2.7.1.28" evidence="2"/>
<dbReference type="PANTHER" id="PTHR28629">
    <property type="entry name" value="TRIOKINASE/FMN CYCLASE"/>
    <property type="match status" value="1"/>
</dbReference>
<evidence type="ECO:0000256" key="8">
    <source>
        <dbReference type="ARBA" id="ARBA00022840"/>
    </source>
</evidence>
<comment type="catalytic activity">
    <reaction evidence="15">
        <text>dihydroxyacetone + ATP = dihydroxyacetone phosphate + ADP + H(+)</text>
        <dbReference type="Rhea" id="RHEA:15773"/>
        <dbReference type="ChEBI" id="CHEBI:15378"/>
        <dbReference type="ChEBI" id="CHEBI:16016"/>
        <dbReference type="ChEBI" id="CHEBI:30616"/>
        <dbReference type="ChEBI" id="CHEBI:57642"/>
        <dbReference type="ChEBI" id="CHEBI:456216"/>
        <dbReference type="EC" id="2.7.1.29"/>
    </reaction>
</comment>